<dbReference type="EMBL" id="JAVFHQ010000005">
    <property type="protein sequence ID" value="KAK4549233.1"/>
    <property type="molecule type" value="Genomic_DNA"/>
</dbReference>
<dbReference type="PANTHER" id="PTHR16932">
    <property type="entry name" value="INTERFERON ALPHA-INDUCIBLE PROTEIN 27"/>
    <property type="match status" value="1"/>
</dbReference>
<dbReference type="AlphaFoldDB" id="A0AAV9JUL9"/>
<organism evidence="8 9">
    <name type="scientific">Oleoguttula mirabilis</name>
    <dbReference type="NCBI Taxonomy" id="1507867"/>
    <lineage>
        <taxon>Eukaryota</taxon>
        <taxon>Fungi</taxon>
        <taxon>Dikarya</taxon>
        <taxon>Ascomycota</taxon>
        <taxon>Pezizomycotina</taxon>
        <taxon>Dothideomycetes</taxon>
        <taxon>Dothideomycetidae</taxon>
        <taxon>Mycosphaerellales</taxon>
        <taxon>Teratosphaeriaceae</taxon>
        <taxon>Oleoguttula</taxon>
    </lineage>
</organism>
<gene>
    <name evidence="8" type="ORF">LTR36_007691</name>
</gene>
<feature type="transmembrane region" description="Helical" evidence="7">
    <location>
        <begin position="258"/>
        <end position="283"/>
    </location>
</feature>
<comment type="subcellular location">
    <subcellularLocation>
        <location evidence="1">Membrane</location>
        <topology evidence="1">Multi-pass membrane protein</topology>
    </subcellularLocation>
</comment>
<evidence type="ECO:0000256" key="5">
    <source>
        <dbReference type="ARBA" id="ARBA00023136"/>
    </source>
</evidence>
<dbReference type="Pfam" id="PF06140">
    <property type="entry name" value="Ifi-6-16"/>
    <property type="match status" value="1"/>
</dbReference>
<keyword evidence="9" id="KW-1185">Reference proteome</keyword>
<name>A0AAV9JUL9_9PEZI</name>
<keyword evidence="4 7" id="KW-1133">Transmembrane helix</keyword>
<proteinExistence type="inferred from homology"/>
<evidence type="ECO:0000256" key="6">
    <source>
        <dbReference type="SAM" id="MobiDB-lite"/>
    </source>
</evidence>
<keyword evidence="3 7" id="KW-0812">Transmembrane</keyword>
<evidence type="ECO:0000256" key="2">
    <source>
        <dbReference type="ARBA" id="ARBA00007262"/>
    </source>
</evidence>
<dbReference type="PANTHER" id="PTHR16932:SF18">
    <property type="entry name" value="INTERFERON, ALPHA-INDUCIBLE PROTEIN 27-LIKE 2"/>
    <property type="match status" value="1"/>
</dbReference>
<evidence type="ECO:0000256" key="7">
    <source>
        <dbReference type="SAM" id="Phobius"/>
    </source>
</evidence>
<sequence length="295" mass="30450">MSNVWKRASSWAGQVGKGLDNSGQQTGKNLSAFAQQAGKSLNAFGKQASKDIKGVPKWAACIVGRAGSKAKEEAKDSKAETDKCDINPAPEWTACISDEAGSHVRAATKDAKAKTDNFDIAVVNEWIHKAAAAVQRAINNMGREERCRFVKWLSKASKVIGLQALLERLQAVKLEDLPAQIIQYIVEHPYQTAFFVAGVVIGAIAVFAPSLIYGPVLGLMGFGSGGVVAGSAAAGVQSSIGAVSAGSVFALLTSAGAGGYGVAAVSAITVATIGVFFAGIAGVTKGVVDRARRGQ</sequence>
<dbReference type="Gene3D" id="6.10.110.10">
    <property type="match status" value="1"/>
</dbReference>
<evidence type="ECO:0000313" key="9">
    <source>
        <dbReference type="Proteomes" id="UP001324427"/>
    </source>
</evidence>
<feature type="compositionally biased region" description="Polar residues" evidence="6">
    <location>
        <begin position="21"/>
        <end position="31"/>
    </location>
</feature>
<feature type="transmembrane region" description="Helical" evidence="7">
    <location>
        <begin position="193"/>
        <end position="214"/>
    </location>
</feature>
<dbReference type="GO" id="GO:0016020">
    <property type="term" value="C:membrane"/>
    <property type="evidence" value="ECO:0007669"/>
    <property type="project" value="UniProtKB-SubCell"/>
</dbReference>
<comment type="similarity">
    <text evidence="2">Belongs to the IFI6/IFI27 family.</text>
</comment>
<feature type="transmembrane region" description="Helical" evidence="7">
    <location>
        <begin position="226"/>
        <end position="252"/>
    </location>
</feature>
<reference evidence="8 9" key="1">
    <citation type="submission" date="2021-11" db="EMBL/GenBank/DDBJ databases">
        <title>Black yeast isolated from Biological Soil Crust.</title>
        <authorList>
            <person name="Kurbessoian T."/>
        </authorList>
    </citation>
    <scope>NUCLEOTIDE SEQUENCE [LARGE SCALE GENOMIC DNA]</scope>
    <source>
        <strain evidence="8 9">CCFEE 5522</strain>
    </source>
</reference>
<feature type="region of interest" description="Disordered" evidence="6">
    <location>
        <begin position="1"/>
        <end position="31"/>
    </location>
</feature>
<protein>
    <submittedName>
        <fullName evidence="8">Uncharacterized protein</fullName>
    </submittedName>
</protein>
<comment type="caution">
    <text evidence="8">The sequence shown here is derived from an EMBL/GenBank/DDBJ whole genome shotgun (WGS) entry which is preliminary data.</text>
</comment>
<accession>A0AAV9JUL9</accession>
<evidence type="ECO:0000313" key="8">
    <source>
        <dbReference type="EMBL" id="KAK4549233.1"/>
    </source>
</evidence>
<dbReference type="InterPro" id="IPR009311">
    <property type="entry name" value="IFI6/IFI27-like"/>
</dbReference>
<dbReference type="InterPro" id="IPR038213">
    <property type="entry name" value="IFI6/IFI27-like_sf"/>
</dbReference>
<keyword evidence="5 7" id="KW-0472">Membrane</keyword>
<evidence type="ECO:0000256" key="4">
    <source>
        <dbReference type="ARBA" id="ARBA00022989"/>
    </source>
</evidence>
<dbReference type="Proteomes" id="UP001324427">
    <property type="component" value="Unassembled WGS sequence"/>
</dbReference>
<evidence type="ECO:0000256" key="1">
    <source>
        <dbReference type="ARBA" id="ARBA00004141"/>
    </source>
</evidence>
<evidence type="ECO:0000256" key="3">
    <source>
        <dbReference type="ARBA" id="ARBA00022692"/>
    </source>
</evidence>